<evidence type="ECO:0000313" key="5">
    <source>
        <dbReference type="Proteomes" id="UP000799436"/>
    </source>
</evidence>
<comment type="similarity">
    <text evidence="2">Belongs to the ustYa family.</text>
</comment>
<dbReference type="OrthoDB" id="3687641at2759"/>
<protein>
    <recommendedName>
        <fullName evidence="6">Tat pathway signal sequence</fullName>
    </recommendedName>
</protein>
<reference evidence="4" key="1">
    <citation type="journal article" date="2020" name="Stud. Mycol.">
        <title>101 Dothideomycetes genomes: a test case for predicting lifestyles and emergence of pathogens.</title>
        <authorList>
            <person name="Haridas S."/>
            <person name="Albert R."/>
            <person name="Binder M."/>
            <person name="Bloem J."/>
            <person name="Labutti K."/>
            <person name="Salamov A."/>
            <person name="Andreopoulos B."/>
            <person name="Baker S."/>
            <person name="Barry K."/>
            <person name="Bills G."/>
            <person name="Bluhm B."/>
            <person name="Cannon C."/>
            <person name="Castanera R."/>
            <person name="Culley D."/>
            <person name="Daum C."/>
            <person name="Ezra D."/>
            <person name="Gonzalez J."/>
            <person name="Henrissat B."/>
            <person name="Kuo A."/>
            <person name="Liang C."/>
            <person name="Lipzen A."/>
            <person name="Lutzoni F."/>
            <person name="Magnuson J."/>
            <person name="Mondo S."/>
            <person name="Nolan M."/>
            <person name="Ohm R."/>
            <person name="Pangilinan J."/>
            <person name="Park H.-J."/>
            <person name="Ramirez L."/>
            <person name="Alfaro M."/>
            <person name="Sun H."/>
            <person name="Tritt A."/>
            <person name="Yoshinaga Y."/>
            <person name="Zwiers L.-H."/>
            <person name="Turgeon B."/>
            <person name="Goodwin S."/>
            <person name="Spatafora J."/>
            <person name="Crous P."/>
            <person name="Grigoriev I."/>
        </authorList>
    </citation>
    <scope>NUCLEOTIDE SEQUENCE</scope>
    <source>
        <strain evidence="4">CBS 116005</strain>
    </source>
</reference>
<dbReference type="Proteomes" id="UP000799436">
    <property type="component" value="Unassembled WGS sequence"/>
</dbReference>
<evidence type="ECO:0000256" key="2">
    <source>
        <dbReference type="ARBA" id="ARBA00035112"/>
    </source>
</evidence>
<dbReference type="PANTHER" id="PTHR33365">
    <property type="entry name" value="YALI0B05434P"/>
    <property type="match status" value="1"/>
</dbReference>
<dbReference type="Pfam" id="PF11807">
    <property type="entry name" value="UstYa"/>
    <property type="match status" value="1"/>
</dbReference>
<dbReference type="InterPro" id="IPR021765">
    <property type="entry name" value="UstYa-like"/>
</dbReference>
<sequence>MGPTYISAPAFIMAWAFAKRPAFARATIDDMAMGTIASPRPRTSTQNDQTLDESTDQTPFLQDTSDRASSDAPKLESNFDVENESTRQHQHARINKRSRLHDCASSPIWLISTLVLLTIIIAQNILATHYASYEHGFSTDISALKPALKMQKTRFKSAIRDLPNATMHVPEPALDSNGRHFTGPPSDEIDAAWDDLISGRYERFTDSEVAWLNSDAGLAAVVPIDEPQAEWMRGEAGVYGGPDMLHSLHCLNGLRKHFDYDYYAERKMLMAGDQAERMHVEHCIEQLRQAVLCHGDVTPVTLKPVYSDDRLVALLGQTEREHTCRDGEAIVEEWRRQREGRGYAGE</sequence>
<proteinExistence type="inferred from homology"/>
<evidence type="ECO:0000256" key="1">
    <source>
        <dbReference type="ARBA" id="ARBA00004685"/>
    </source>
</evidence>
<gene>
    <name evidence="4" type="ORF">EJ03DRAFT_78186</name>
</gene>
<dbReference type="AlphaFoldDB" id="A0A6G1LCX6"/>
<evidence type="ECO:0000256" key="3">
    <source>
        <dbReference type="SAM" id="MobiDB-lite"/>
    </source>
</evidence>
<name>A0A6G1LCX6_9PEZI</name>
<evidence type="ECO:0008006" key="6">
    <source>
        <dbReference type="Google" id="ProtNLM"/>
    </source>
</evidence>
<feature type="compositionally biased region" description="Basic residues" evidence="3">
    <location>
        <begin position="88"/>
        <end position="97"/>
    </location>
</feature>
<dbReference type="GO" id="GO:0043386">
    <property type="term" value="P:mycotoxin biosynthetic process"/>
    <property type="evidence" value="ECO:0007669"/>
    <property type="project" value="InterPro"/>
</dbReference>
<keyword evidence="5" id="KW-1185">Reference proteome</keyword>
<evidence type="ECO:0000313" key="4">
    <source>
        <dbReference type="EMBL" id="KAF2770278.1"/>
    </source>
</evidence>
<organism evidence="4 5">
    <name type="scientific">Teratosphaeria nubilosa</name>
    <dbReference type="NCBI Taxonomy" id="161662"/>
    <lineage>
        <taxon>Eukaryota</taxon>
        <taxon>Fungi</taxon>
        <taxon>Dikarya</taxon>
        <taxon>Ascomycota</taxon>
        <taxon>Pezizomycotina</taxon>
        <taxon>Dothideomycetes</taxon>
        <taxon>Dothideomycetidae</taxon>
        <taxon>Mycosphaerellales</taxon>
        <taxon>Teratosphaeriaceae</taxon>
        <taxon>Teratosphaeria</taxon>
    </lineage>
</organism>
<feature type="region of interest" description="Disordered" evidence="3">
    <location>
        <begin position="34"/>
        <end position="97"/>
    </location>
</feature>
<dbReference type="EMBL" id="ML995827">
    <property type="protein sequence ID" value="KAF2770278.1"/>
    <property type="molecule type" value="Genomic_DNA"/>
</dbReference>
<comment type="pathway">
    <text evidence="1">Mycotoxin biosynthesis.</text>
</comment>
<dbReference type="PANTHER" id="PTHR33365:SF4">
    <property type="entry name" value="CYCLOCHLOROTINE BIOSYNTHESIS PROTEIN O"/>
    <property type="match status" value="1"/>
</dbReference>
<accession>A0A6G1LCX6</accession>